<dbReference type="OrthoDB" id="4062651at2759"/>
<organism evidence="4 5">
    <name type="scientific">Gigaspora margarita</name>
    <dbReference type="NCBI Taxonomy" id="4874"/>
    <lineage>
        <taxon>Eukaryota</taxon>
        <taxon>Fungi</taxon>
        <taxon>Fungi incertae sedis</taxon>
        <taxon>Mucoromycota</taxon>
        <taxon>Glomeromycotina</taxon>
        <taxon>Glomeromycetes</taxon>
        <taxon>Diversisporales</taxon>
        <taxon>Gigasporaceae</taxon>
        <taxon>Gigaspora</taxon>
    </lineage>
</organism>
<dbReference type="PROSITE" id="PS50011">
    <property type="entry name" value="PROTEIN_KINASE_DOM"/>
    <property type="match status" value="1"/>
</dbReference>
<sequence>MPLNYPDVMISTSSYLKILIEWLDNQISERLITCYNYDEFNILEKIGEGANAELHKAEWKDAAHIKHTRSQRKNENSRFWDSNYVITKKSDNYGLGVILWVISSCRMPFKNIPKQEIIFHILQGKREKTIENTPFEYINLYKRCWQDDPESRPNSNKILEDLERIISIE</sequence>
<reference evidence="4 5" key="1">
    <citation type="journal article" date="2019" name="Environ. Microbiol.">
        <title>At the nexus of three kingdoms: the genome of the mycorrhizal fungus Gigaspora margarita provides insights into plant, endobacterial and fungal interactions.</title>
        <authorList>
            <person name="Venice F."/>
            <person name="Ghignone S."/>
            <person name="Salvioli di Fossalunga A."/>
            <person name="Amselem J."/>
            <person name="Novero M."/>
            <person name="Xianan X."/>
            <person name="Sedzielewska Toro K."/>
            <person name="Morin E."/>
            <person name="Lipzen A."/>
            <person name="Grigoriev I.V."/>
            <person name="Henrissat B."/>
            <person name="Martin F.M."/>
            <person name="Bonfante P."/>
        </authorList>
    </citation>
    <scope>NUCLEOTIDE SEQUENCE [LARGE SCALE GENOMIC DNA]</scope>
    <source>
        <strain evidence="4 5">BEG34</strain>
    </source>
</reference>
<dbReference type="EMBL" id="WTPW01000418">
    <property type="protein sequence ID" value="KAF0513064.1"/>
    <property type="molecule type" value="Genomic_DNA"/>
</dbReference>
<dbReference type="PANTHER" id="PTHR44329">
    <property type="entry name" value="SERINE/THREONINE-PROTEIN KINASE TNNI3K-RELATED"/>
    <property type="match status" value="1"/>
</dbReference>
<dbReference type="InterPro" id="IPR051681">
    <property type="entry name" value="Ser/Thr_Kinases-Pseudokinases"/>
</dbReference>
<evidence type="ECO:0000313" key="4">
    <source>
        <dbReference type="EMBL" id="KAF0513064.1"/>
    </source>
</evidence>
<name>A0A8H4AMC7_GIGMA</name>
<dbReference type="InterPro" id="IPR011009">
    <property type="entry name" value="Kinase-like_dom_sf"/>
</dbReference>
<accession>A0A8H4AMC7</accession>
<dbReference type="AlphaFoldDB" id="A0A8H4AMC7"/>
<dbReference type="InterPro" id="IPR000719">
    <property type="entry name" value="Prot_kinase_dom"/>
</dbReference>
<evidence type="ECO:0000256" key="1">
    <source>
        <dbReference type="ARBA" id="ARBA00022741"/>
    </source>
</evidence>
<feature type="domain" description="Protein kinase" evidence="3">
    <location>
        <begin position="1"/>
        <end position="166"/>
    </location>
</feature>
<keyword evidence="4" id="KW-0808">Transferase</keyword>
<dbReference type="Gene3D" id="1.10.510.10">
    <property type="entry name" value="Transferase(Phosphotransferase) domain 1"/>
    <property type="match status" value="1"/>
</dbReference>
<dbReference type="Pfam" id="PF07714">
    <property type="entry name" value="PK_Tyr_Ser-Thr"/>
    <property type="match status" value="1"/>
</dbReference>
<dbReference type="GO" id="GO:0004674">
    <property type="term" value="F:protein serine/threonine kinase activity"/>
    <property type="evidence" value="ECO:0007669"/>
    <property type="project" value="TreeGrafter"/>
</dbReference>
<keyword evidence="4" id="KW-0418">Kinase</keyword>
<keyword evidence="2" id="KW-0067">ATP-binding</keyword>
<dbReference type="SUPFAM" id="SSF56112">
    <property type="entry name" value="Protein kinase-like (PK-like)"/>
    <property type="match status" value="1"/>
</dbReference>
<evidence type="ECO:0000256" key="2">
    <source>
        <dbReference type="ARBA" id="ARBA00022840"/>
    </source>
</evidence>
<dbReference type="Proteomes" id="UP000439903">
    <property type="component" value="Unassembled WGS sequence"/>
</dbReference>
<keyword evidence="1" id="KW-0547">Nucleotide-binding</keyword>
<gene>
    <name evidence="4" type="ORF">F8M41_017853</name>
</gene>
<keyword evidence="5" id="KW-1185">Reference proteome</keyword>
<proteinExistence type="predicted"/>
<comment type="caution">
    <text evidence="4">The sequence shown here is derived from an EMBL/GenBank/DDBJ whole genome shotgun (WGS) entry which is preliminary data.</text>
</comment>
<protein>
    <submittedName>
        <fullName evidence="4">Kinase-like protein</fullName>
    </submittedName>
</protein>
<dbReference type="GO" id="GO:0005524">
    <property type="term" value="F:ATP binding"/>
    <property type="evidence" value="ECO:0007669"/>
    <property type="project" value="UniProtKB-KW"/>
</dbReference>
<evidence type="ECO:0000313" key="5">
    <source>
        <dbReference type="Proteomes" id="UP000439903"/>
    </source>
</evidence>
<dbReference type="PANTHER" id="PTHR44329:SF298">
    <property type="entry name" value="MIXED LINEAGE KINASE DOMAIN-LIKE PROTEIN"/>
    <property type="match status" value="1"/>
</dbReference>
<dbReference type="InterPro" id="IPR001245">
    <property type="entry name" value="Ser-Thr/Tyr_kinase_cat_dom"/>
</dbReference>
<evidence type="ECO:0000259" key="3">
    <source>
        <dbReference type="PROSITE" id="PS50011"/>
    </source>
</evidence>